<dbReference type="Proteomes" id="UP000829069">
    <property type="component" value="Chromosome"/>
</dbReference>
<evidence type="ECO:0000259" key="3">
    <source>
        <dbReference type="SMART" id="SM00507"/>
    </source>
</evidence>
<gene>
    <name evidence="4" type="ORF">MNQ99_04935</name>
</gene>
<keyword evidence="4" id="KW-0540">Nuclease</keyword>
<sequence>MAAEPLDEAQEPEDPSGHAAMPDDVAGSHDAAAAPGTGDHSDTDTGPGTDVSPAEEAAAEGAANAATPGGSAPSNNSPVVNDSSCRELWEEDWRELEPAELAGLLAGTDPDTLDDWSALEYLKAVRKHEAWTQSRRTRAMHRMAVLRPATGPDAGAPDGISRHAAQELAPILALPRKQAAAELADAHQIATHLPATLTALDHGDIDLPRAAAIARKGADLPPETLAEFENTVLPGAGTITLESVHARARTARDRLHPVPLETRHRAAMERRTVQYLPQDDGMAELFIRTSADKALLAYNLMQAHARKLQTADETRTLGQLRADVFTDMLLRYPDHAYQPATTTPGSGTAAAATTTGEAADAATGNGATDQGHCTCGGANATASVAVTTTLETLLGLAEDPGELTGYGLIPPEMTRNLTALATSWLLVLTDDYGQAIAAAKDLRIPPEWLKRLIRLRDRHCREFGCTVPADQCDIDHTIAWEDGGKTVPENLSAHCKPGHKTKHHGGGTVTQDNDGTLHFTTRSGHTHTTTPDEGWAITYPTAEDRASNTTNQDKSAAERSADGEDGEPCEETPPPF</sequence>
<reference evidence="4 5" key="1">
    <citation type="submission" date="2022-03" db="EMBL/GenBank/DDBJ databases">
        <title>Isotopic signatures of nitrous oxide derived from detoxification processes.</title>
        <authorList>
            <person name="Behrendt U."/>
            <person name="Buchen C."/>
            <person name="Well R."/>
            <person name="Ulrich A."/>
            <person name="Rohe L."/>
            <person name="Kolb S."/>
            <person name="Schloter M."/>
            <person name="Horn M.A."/>
            <person name="Augustin J."/>
        </authorList>
    </citation>
    <scope>NUCLEOTIDE SEQUENCE [LARGE SCALE GENOMIC DNA]</scope>
    <source>
        <strain evidence="4 5">S4-C24</strain>
    </source>
</reference>
<feature type="region of interest" description="Disordered" evidence="2">
    <location>
        <begin position="497"/>
        <end position="576"/>
    </location>
</feature>
<dbReference type="GO" id="GO:0004519">
    <property type="term" value="F:endonuclease activity"/>
    <property type="evidence" value="ECO:0007669"/>
    <property type="project" value="UniProtKB-KW"/>
</dbReference>
<dbReference type="InterPro" id="IPR003615">
    <property type="entry name" value="HNH_nuc"/>
</dbReference>
<feature type="compositionally biased region" description="Low complexity" evidence="2">
    <location>
        <begin position="518"/>
        <end position="529"/>
    </location>
</feature>
<comment type="similarity">
    <text evidence="1">Belongs to the Rv1128c/1148c/1588c/1702c/1945/3466 family.</text>
</comment>
<feature type="compositionally biased region" description="Low complexity" evidence="2">
    <location>
        <begin position="54"/>
        <end position="83"/>
    </location>
</feature>
<feature type="domain" description="HNH nuclease" evidence="3">
    <location>
        <begin position="448"/>
        <end position="500"/>
    </location>
</feature>
<feature type="compositionally biased region" description="Acidic residues" evidence="2">
    <location>
        <begin position="1"/>
        <end position="14"/>
    </location>
</feature>
<accession>A0ABY3WDR0</accession>
<evidence type="ECO:0000256" key="1">
    <source>
        <dbReference type="ARBA" id="ARBA00023450"/>
    </source>
</evidence>
<organism evidence="4 5">
    <name type="scientific">Arthrobacter sulfonylureivorans</name>
    <dbReference type="NCBI Taxonomy" id="2486855"/>
    <lineage>
        <taxon>Bacteria</taxon>
        <taxon>Bacillati</taxon>
        <taxon>Actinomycetota</taxon>
        <taxon>Actinomycetes</taxon>
        <taxon>Micrococcales</taxon>
        <taxon>Micrococcaceae</taxon>
        <taxon>Arthrobacter</taxon>
    </lineage>
</organism>
<name>A0ABY3WDR0_9MICC</name>
<evidence type="ECO:0000313" key="5">
    <source>
        <dbReference type="Proteomes" id="UP000829069"/>
    </source>
</evidence>
<dbReference type="Pfam" id="PF02720">
    <property type="entry name" value="DUF222"/>
    <property type="match status" value="1"/>
</dbReference>
<keyword evidence="4" id="KW-0255">Endonuclease</keyword>
<keyword evidence="5" id="KW-1185">Reference proteome</keyword>
<dbReference type="InterPro" id="IPR002711">
    <property type="entry name" value="HNH"/>
</dbReference>
<dbReference type="SMART" id="SM00507">
    <property type="entry name" value="HNHc"/>
    <property type="match status" value="1"/>
</dbReference>
<proteinExistence type="inferred from homology"/>
<dbReference type="Pfam" id="PF01844">
    <property type="entry name" value="HNH"/>
    <property type="match status" value="1"/>
</dbReference>
<dbReference type="InterPro" id="IPR003870">
    <property type="entry name" value="DUF222"/>
</dbReference>
<evidence type="ECO:0000313" key="4">
    <source>
        <dbReference type="EMBL" id="UNK46703.1"/>
    </source>
</evidence>
<dbReference type="CDD" id="cd00085">
    <property type="entry name" value="HNHc"/>
    <property type="match status" value="1"/>
</dbReference>
<dbReference type="EMBL" id="CP093326">
    <property type="protein sequence ID" value="UNK46703.1"/>
    <property type="molecule type" value="Genomic_DNA"/>
</dbReference>
<keyword evidence="4" id="KW-0378">Hydrolase</keyword>
<evidence type="ECO:0000256" key="2">
    <source>
        <dbReference type="SAM" id="MobiDB-lite"/>
    </source>
</evidence>
<protein>
    <submittedName>
        <fullName evidence="4">HNH endonuclease</fullName>
    </submittedName>
</protein>
<dbReference type="RefSeq" id="WP_241914652.1">
    <property type="nucleotide sequence ID" value="NZ_CP093326.1"/>
</dbReference>
<dbReference type="Gene3D" id="1.10.30.50">
    <property type="match status" value="1"/>
</dbReference>
<feature type="region of interest" description="Disordered" evidence="2">
    <location>
        <begin position="1"/>
        <end position="86"/>
    </location>
</feature>